<evidence type="ECO:0000256" key="2">
    <source>
        <dbReference type="ARBA" id="ARBA00022801"/>
    </source>
</evidence>
<feature type="signal peptide" evidence="5">
    <location>
        <begin position="1"/>
        <end position="16"/>
    </location>
</feature>
<dbReference type="PANTHER" id="PTHR43918">
    <property type="entry name" value="ACETYLCHOLINESTERASE"/>
    <property type="match status" value="1"/>
</dbReference>
<evidence type="ECO:0000256" key="5">
    <source>
        <dbReference type="SAM" id="SignalP"/>
    </source>
</evidence>
<evidence type="ECO:0000259" key="6">
    <source>
        <dbReference type="Pfam" id="PF00135"/>
    </source>
</evidence>
<reference evidence="7 8" key="1">
    <citation type="submission" date="2024-03" db="EMBL/GenBank/DDBJ databases">
        <title>Aureococcus anophagefferens CCMP1851 and Kratosvirus quantuckense: Draft genome of a second virus-susceptible host strain in the model system.</title>
        <authorList>
            <person name="Chase E."/>
            <person name="Truchon A.R."/>
            <person name="Schepens W."/>
            <person name="Wilhelm S.W."/>
        </authorList>
    </citation>
    <scope>NUCLEOTIDE SEQUENCE [LARGE SCALE GENOMIC DNA]</scope>
    <source>
        <strain evidence="7 8">CCMP1851</strain>
    </source>
</reference>
<keyword evidence="5" id="KW-0732">Signal</keyword>
<evidence type="ECO:0000313" key="8">
    <source>
        <dbReference type="Proteomes" id="UP001363151"/>
    </source>
</evidence>
<name>A0ABR1FKJ5_AURAN</name>
<dbReference type="Gene3D" id="3.40.50.1820">
    <property type="entry name" value="alpha/beta hydrolase"/>
    <property type="match status" value="1"/>
</dbReference>
<dbReference type="InterPro" id="IPR002018">
    <property type="entry name" value="CarbesteraseB"/>
</dbReference>
<evidence type="ECO:0000256" key="1">
    <source>
        <dbReference type="ARBA" id="ARBA00005964"/>
    </source>
</evidence>
<dbReference type="EMBL" id="JBBJCI010000367">
    <property type="protein sequence ID" value="KAK7232600.1"/>
    <property type="molecule type" value="Genomic_DNA"/>
</dbReference>
<proteinExistence type="inferred from homology"/>
<feature type="chain" id="PRO_5047089139" evidence="5">
    <location>
        <begin position="17"/>
        <end position="740"/>
    </location>
</feature>
<comment type="caution">
    <text evidence="7">The sequence shown here is derived from an EMBL/GenBank/DDBJ whole genome shotgun (WGS) entry which is preliminary data.</text>
</comment>
<protein>
    <submittedName>
        <fullName evidence="7">Type-B carboxylesterase lipase</fullName>
    </submittedName>
</protein>
<gene>
    <name evidence="7" type="ORF">SO694_00035114</name>
</gene>
<dbReference type="Proteomes" id="UP001363151">
    <property type="component" value="Unassembled WGS sequence"/>
</dbReference>
<sequence>MMRARLVLALPAAALASRCPARKTRSECLVFRFQDHCVWDTMSGCVDDVPCEARDGDRCEYELTSSMESWDASRNRCFLDGARGCRATDECLGVDSALACAAGGCEWQRRCSPADLRNFPGPGHCARVCVPPGTPPQRASEEPETGTPPQRASEEPETGTPPQRASEEPETCAKKSHRCSREAPKLACCPGLACKSFATGGDICVAPEAAAPDAPTADAPTATTTGGRVSGTAYGAVAFFGGVPYAAAPVGELRWAPPTAVAWSGTFEAQLYGAGCVQSLDALLFDGTARCASRSRDGACRGVSEDCLNANVWAPSAPAPPRAVMVWIHGGCFVSGSNAAAAYDGFELSSSGDVVVVSVNYRLGALGFLGSEKLRSRDPRGTTGNYGLLDTIFALEWVRDNAAAFGGDAGRVTIFGQSSGAGSVSHLLAIERAWPLFQRAILESGSGSFWTYQDMAAAEGNFRTAATAAACGAAADAVPCLLNASSATLAAAVTVVPCRDACTWAPAIDDALVKGRVVRRARQGLLRPNTSTISGFNLNDGAMFVPGYPAALEGMDGKGLQDYFRTRFDSEHVAALDALFPVPGGFPGADGRGYSSDFYAAQRCETDYNYACNAFWLSEAAERSWIYHFVEPTYLGLALHAAEIEYVFGTLPDPTPAQAAVSANMRGWWANFAKAGDPNGAGLPAWPAWADATGFAVLNVSAAPAVYRVPTDAYPGCAWFDANYDYLSGCLPRNDDDASP</sequence>
<comment type="similarity">
    <text evidence="1">Belongs to the type-B carboxylesterase/lipase family.</text>
</comment>
<organism evidence="7 8">
    <name type="scientific">Aureococcus anophagefferens</name>
    <name type="common">Harmful bloom alga</name>
    <dbReference type="NCBI Taxonomy" id="44056"/>
    <lineage>
        <taxon>Eukaryota</taxon>
        <taxon>Sar</taxon>
        <taxon>Stramenopiles</taxon>
        <taxon>Ochrophyta</taxon>
        <taxon>Pelagophyceae</taxon>
        <taxon>Pelagomonadales</taxon>
        <taxon>Pelagomonadaceae</taxon>
        <taxon>Aureococcus</taxon>
    </lineage>
</organism>
<dbReference type="SUPFAM" id="SSF53474">
    <property type="entry name" value="alpha/beta-Hydrolases"/>
    <property type="match status" value="1"/>
</dbReference>
<dbReference type="PROSITE" id="PS00122">
    <property type="entry name" value="CARBOXYLESTERASE_B_1"/>
    <property type="match status" value="1"/>
</dbReference>
<accession>A0ABR1FKJ5</accession>
<evidence type="ECO:0000256" key="3">
    <source>
        <dbReference type="ARBA" id="ARBA00023157"/>
    </source>
</evidence>
<dbReference type="PANTHER" id="PTHR43918:SF4">
    <property type="entry name" value="CARBOXYLIC ESTER HYDROLASE"/>
    <property type="match status" value="1"/>
</dbReference>
<dbReference type="InterPro" id="IPR000997">
    <property type="entry name" value="Cholinesterase"/>
</dbReference>
<dbReference type="PRINTS" id="PR00878">
    <property type="entry name" value="CHOLNESTRASE"/>
</dbReference>
<feature type="domain" description="Carboxylesterase type B" evidence="6">
    <location>
        <begin position="219"/>
        <end position="691"/>
    </location>
</feature>
<keyword evidence="3" id="KW-1015">Disulfide bond</keyword>
<keyword evidence="8" id="KW-1185">Reference proteome</keyword>
<dbReference type="InterPro" id="IPR019826">
    <property type="entry name" value="Carboxylesterase_B_AS"/>
</dbReference>
<evidence type="ECO:0000313" key="7">
    <source>
        <dbReference type="EMBL" id="KAK7232600.1"/>
    </source>
</evidence>
<dbReference type="InterPro" id="IPR029058">
    <property type="entry name" value="AB_hydrolase_fold"/>
</dbReference>
<feature type="region of interest" description="Disordered" evidence="4">
    <location>
        <begin position="133"/>
        <end position="171"/>
    </location>
</feature>
<dbReference type="Pfam" id="PF00135">
    <property type="entry name" value="COesterase"/>
    <property type="match status" value="1"/>
</dbReference>
<keyword evidence="2" id="KW-0378">Hydrolase</keyword>
<evidence type="ECO:0000256" key="4">
    <source>
        <dbReference type="SAM" id="MobiDB-lite"/>
    </source>
</evidence>
<dbReference type="InterPro" id="IPR050654">
    <property type="entry name" value="AChE-related_enzymes"/>
</dbReference>